<evidence type="ECO:0000313" key="3">
    <source>
        <dbReference type="EMBL" id="MFC5215972.1"/>
    </source>
</evidence>
<dbReference type="RefSeq" id="WP_380854362.1">
    <property type="nucleotide sequence ID" value="NZ_JBHSKM010000011.1"/>
</dbReference>
<evidence type="ECO:0000313" key="4">
    <source>
        <dbReference type="Proteomes" id="UP001596263"/>
    </source>
</evidence>
<dbReference type="PANTHER" id="PTHR35201:SF4">
    <property type="entry name" value="BETA-PINACENE SYNTHASE-RELATED"/>
    <property type="match status" value="1"/>
</dbReference>
<keyword evidence="2" id="KW-0460">Magnesium</keyword>
<comment type="cofactor">
    <cofactor evidence="2">
        <name>Mg(2+)</name>
        <dbReference type="ChEBI" id="CHEBI:18420"/>
    </cofactor>
</comment>
<dbReference type="SFLD" id="SFLDG01020">
    <property type="entry name" value="Terpene_Cyclase_Like_2"/>
    <property type="match status" value="1"/>
</dbReference>
<sequence>MLATIPTYPEPTPPTVSPYTQKIEEYARSLGESLGLAETHGGRERLEAGYGHFVAWTYPEASFRDLCLCAEWLFFTFILDDLHTLKVYDTPGAWAPVHRRLMDIINTGKDPAPEREQTPFTQALTDLSVRTGERLSPTLRGRLNRHLDLFFQGFAEESENRFRGTPPGMDSFTQTRRLSVGMEFGFDLVELSLDTEVPEDIYETSLFREIIEAASDVVAWQNDLHSVHLDNKRGDFHNVVIVMQHAAELSLQEAIQRAVAKVQRRVSDFLAAEERLLPFLKSRGVPARVREQILKVTAGMRQWTNGCLEWYGKTTRYTIPATSGESDQQHAHLQMLLPSPEHASA</sequence>
<accession>A0ABW0CMH6</accession>
<comment type="similarity">
    <text evidence="2">Belongs to the terpene synthase family.</text>
</comment>
<dbReference type="SUPFAM" id="SSF48576">
    <property type="entry name" value="Terpenoid synthases"/>
    <property type="match status" value="1"/>
</dbReference>
<dbReference type="Gene3D" id="1.10.600.10">
    <property type="entry name" value="Farnesyl Diphosphate Synthase"/>
    <property type="match status" value="1"/>
</dbReference>
<dbReference type="EC" id="4.2.3.-" evidence="2"/>
<keyword evidence="1 2" id="KW-0456">Lyase</keyword>
<evidence type="ECO:0000256" key="1">
    <source>
        <dbReference type="ARBA" id="ARBA00023239"/>
    </source>
</evidence>
<dbReference type="InterPro" id="IPR008949">
    <property type="entry name" value="Isoprenoid_synthase_dom_sf"/>
</dbReference>
<dbReference type="PANTHER" id="PTHR35201">
    <property type="entry name" value="TERPENE SYNTHASE"/>
    <property type="match status" value="1"/>
</dbReference>
<organism evidence="3 4">
    <name type="scientific">Streptomyces coerulescens</name>
    <dbReference type="NCBI Taxonomy" id="29304"/>
    <lineage>
        <taxon>Bacteria</taxon>
        <taxon>Bacillati</taxon>
        <taxon>Actinomycetota</taxon>
        <taxon>Actinomycetes</taxon>
        <taxon>Kitasatosporales</taxon>
        <taxon>Streptomycetaceae</taxon>
        <taxon>Streptomyces</taxon>
    </lineage>
</organism>
<evidence type="ECO:0000256" key="2">
    <source>
        <dbReference type="RuleBase" id="RU366034"/>
    </source>
</evidence>
<dbReference type="EMBL" id="JBHSKM010000011">
    <property type="protein sequence ID" value="MFC5215972.1"/>
    <property type="molecule type" value="Genomic_DNA"/>
</dbReference>
<dbReference type="Proteomes" id="UP001596263">
    <property type="component" value="Unassembled WGS sequence"/>
</dbReference>
<dbReference type="SFLD" id="SFLDS00005">
    <property type="entry name" value="Isoprenoid_Synthase_Type_I"/>
    <property type="match status" value="1"/>
</dbReference>
<comment type="caution">
    <text evidence="3">The sequence shown here is derived from an EMBL/GenBank/DDBJ whole genome shotgun (WGS) entry which is preliminary data.</text>
</comment>
<keyword evidence="2" id="KW-0479">Metal-binding</keyword>
<dbReference type="Pfam" id="PF19086">
    <property type="entry name" value="Terpene_syn_C_2"/>
    <property type="match status" value="1"/>
</dbReference>
<keyword evidence="4" id="KW-1185">Reference proteome</keyword>
<dbReference type="InterPro" id="IPR034686">
    <property type="entry name" value="Terpene_cyclase-like_2"/>
</dbReference>
<reference evidence="4" key="1">
    <citation type="journal article" date="2019" name="Int. J. Syst. Evol. Microbiol.">
        <title>The Global Catalogue of Microorganisms (GCM) 10K type strain sequencing project: providing services to taxonomists for standard genome sequencing and annotation.</title>
        <authorList>
            <consortium name="The Broad Institute Genomics Platform"/>
            <consortium name="The Broad Institute Genome Sequencing Center for Infectious Disease"/>
            <person name="Wu L."/>
            <person name="Ma J."/>
        </authorList>
    </citation>
    <scope>NUCLEOTIDE SEQUENCE [LARGE SCALE GENOMIC DNA]</scope>
    <source>
        <strain evidence="4">KCTC 42586</strain>
    </source>
</reference>
<protein>
    <recommendedName>
        <fullName evidence="2">Terpene synthase</fullName>
        <ecNumber evidence="2">4.2.3.-</ecNumber>
    </recommendedName>
</protein>
<gene>
    <name evidence="3" type="ORF">ACFPQ9_19205</name>
</gene>
<proteinExistence type="inferred from homology"/>
<name>A0ABW0CMH6_STRCD</name>